<dbReference type="RefSeq" id="WP_039457898.1">
    <property type="nucleotide sequence ID" value="NZ_JWLZ01000025.1"/>
</dbReference>
<evidence type="ECO:0008006" key="6">
    <source>
        <dbReference type="Google" id="ProtNLM"/>
    </source>
</evidence>
<dbReference type="SUPFAM" id="SSF53649">
    <property type="entry name" value="Alkaline phosphatase-like"/>
    <property type="match status" value="1"/>
</dbReference>
<dbReference type="SMART" id="SM00098">
    <property type="entry name" value="alkPPc"/>
    <property type="match status" value="1"/>
</dbReference>
<dbReference type="EMBL" id="JWLZ01000025">
    <property type="protein sequence ID" value="KHT65072.1"/>
    <property type="molecule type" value="Genomic_DNA"/>
</dbReference>
<feature type="binding site" evidence="3">
    <location>
        <position position="404"/>
    </location>
    <ligand>
        <name>Zn(2+)</name>
        <dbReference type="ChEBI" id="CHEBI:29105"/>
        <label>2</label>
    </ligand>
</feature>
<keyword evidence="3" id="KW-0862">Zinc</keyword>
<dbReference type="GO" id="GO:0046872">
    <property type="term" value="F:metal ion binding"/>
    <property type="evidence" value="ECO:0007669"/>
    <property type="project" value="UniProtKB-KW"/>
</dbReference>
<dbReference type="PROSITE" id="PS51257">
    <property type="entry name" value="PROKAR_LIPOPROTEIN"/>
    <property type="match status" value="1"/>
</dbReference>
<keyword evidence="3" id="KW-0479">Metal-binding</keyword>
<comment type="cofactor">
    <cofactor evidence="3">
        <name>Mg(2+)</name>
        <dbReference type="ChEBI" id="CHEBI:18420"/>
    </cofactor>
    <text evidence="3">Binds 1 Mg(2+) ion.</text>
</comment>
<feature type="binding site" evidence="3">
    <location>
        <position position="405"/>
    </location>
    <ligand>
        <name>Zn(2+)</name>
        <dbReference type="ChEBI" id="CHEBI:29105"/>
        <label>2</label>
    </ligand>
</feature>
<comment type="caution">
    <text evidence="4">The sequence shown here is derived from an EMBL/GenBank/DDBJ whole genome shotgun (WGS) entry which is preliminary data.</text>
</comment>
<protein>
    <recommendedName>
        <fullName evidence="6">Alkaline phosphatase</fullName>
    </recommendedName>
</protein>
<dbReference type="Proteomes" id="UP000031278">
    <property type="component" value="Unassembled WGS sequence"/>
</dbReference>
<feature type="binding site" evidence="3">
    <location>
        <position position="191"/>
    </location>
    <ligand>
        <name>Mg(2+)</name>
        <dbReference type="ChEBI" id="CHEBI:18420"/>
    </ligand>
</feature>
<dbReference type="Gene3D" id="3.40.720.10">
    <property type="entry name" value="Alkaline Phosphatase, subunit A"/>
    <property type="match status" value="1"/>
</dbReference>
<evidence type="ECO:0000256" key="2">
    <source>
        <dbReference type="PIRSR" id="PIRSR601952-1"/>
    </source>
</evidence>
<keyword evidence="1" id="KW-0597">Phosphoprotein</keyword>
<proteinExistence type="predicted"/>
<dbReference type="PANTHER" id="PTHR11596:SF5">
    <property type="entry name" value="ALKALINE PHOSPHATASE"/>
    <property type="match status" value="1"/>
</dbReference>
<feature type="binding site" evidence="3">
    <location>
        <position position="193"/>
    </location>
    <ligand>
        <name>Mg(2+)</name>
        <dbReference type="ChEBI" id="CHEBI:18420"/>
    </ligand>
</feature>
<reference evidence="4 5" key="1">
    <citation type="submission" date="2014-12" db="EMBL/GenBank/DDBJ databases">
        <title>Genome sequencing of Photobacterium gaetbulicola AD005a.</title>
        <authorList>
            <person name="Adrian T.G.S."/>
            <person name="Chan K.G."/>
        </authorList>
    </citation>
    <scope>NUCLEOTIDE SEQUENCE [LARGE SCALE GENOMIC DNA]</scope>
    <source>
        <strain evidence="4 5">AD005a</strain>
    </source>
</reference>
<dbReference type="Pfam" id="PF00245">
    <property type="entry name" value="Alk_phosphatase"/>
    <property type="match status" value="1"/>
</dbReference>
<evidence type="ECO:0000313" key="4">
    <source>
        <dbReference type="EMBL" id="KHT65072.1"/>
    </source>
</evidence>
<dbReference type="InterPro" id="IPR017850">
    <property type="entry name" value="Alkaline_phosphatase_core_sf"/>
</dbReference>
<accession>A0A0B9H839</accession>
<dbReference type="AlphaFoldDB" id="A0A0B9H839"/>
<gene>
    <name evidence="4" type="ORF">RJ45_03150</name>
</gene>
<evidence type="ECO:0000256" key="3">
    <source>
        <dbReference type="PIRSR" id="PIRSR601952-2"/>
    </source>
</evidence>
<dbReference type="CDD" id="cd16012">
    <property type="entry name" value="ALP"/>
    <property type="match status" value="1"/>
</dbReference>
<comment type="cofactor">
    <cofactor evidence="3">
        <name>Zn(2+)</name>
        <dbReference type="ChEBI" id="CHEBI:29105"/>
    </cofactor>
    <text evidence="3">Binds 2 Zn(2+) ions.</text>
</comment>
<evidence type="ECO:0000313" key="5">
    <source>
        <dbReference type="Proteomes" id="UP000031278"/>
    </source>
</evidence>
<dbReference type="PANTHER" id="PTHR11596">
    <property type="entry name" value="ALKALINE PHOSPHATASE"/>
    <property type="match status" value="1"/>
</dbReference>
<feature type="binding site" evidence="3">
    <location>
        <position position="363"/>
    </location>
    <ligand>
        <name>Zn(2+)</name>
        <dbReference type="ChEBI" id="CHEBI:29105"/>
        <label>2</label>
    </ligand>
</feature>
<feature type="active site" description="Phosphoserine intermediate" evidence="2">
    <location>
        <position position="140"/>
    </location>
</feature>
<organism evidence="4 5">
    <name type="scientific">Photobacterium gaetbulicola</name>
    <dbReference type="NCBI Taxonomy" id="1295392"/>
    <lineage>
        <taxon>Bacteria</taxon>
        <taxon>Pseudomonadati</taxon>
        <taxon>Pseudomonadota</taxon>
        <taxon>Gammaproteobacteria</taxon>
        <taxon>Vibrionales</taxon>
        <taxon>Vibrionaceae</taxon>
        <taxon>Photobacterium</taxon>
    </lineage>
</organism>
<evidence type="ECO:0000256" key="1">
    <source>
        <dbReference type="ARBA" id="ARBA00022553"/>
    </source>
</evidence>
<feature type="binding site" evidence="3">
    <location>
        <position position="359"/>
    </location>
    <ligand>
        <name>Zn(2+)</name>
        <dbReference type="ChEBI" id="CHEBI:29105"/>
        <label>2</label>
    </ligand>
</feature>
<sequence length="498" mass="54222">MFFQTHKSCTALLVGAALITGCNSSGDSDAKEGKVPPVKNVILMITDGASDGAWDISTYWTHGEKLNDVAPYVDIDTRLAMTTFPLNTSSNPTDCAEEETAEVGYEADKVWDDTIVDEVAGKYTRPFAGYSYINKNATDSAAAGTALATGRKTYNSAISVDYCGQPLETIAQVARRSGRSSGIVTSVQFNHATPAVFGAQHTSRNDYAILGNKMLTGGMADLIMGAGHPEFDKNGIPHTTHNYKYLSESDWRMVKEGAMFAEGATLPWTLIESKEAFERLANNTADANTMEGPLFGLVQNDSTLQQNRSNCTTEQKQTAYGCPFLTNQPSLKTMTQGALNYLNQNENGFFLMVEGGAVDWAAHANDTARIIEEQVDFNNSVQAVADWVEKESSWEETLLIVTTDHGNSYVLGASSDQNAYAPVENPGKHLMPTVKYYSGDHTNELVRIYLKGAGAELISKYVSGNDPQYADKYNNTGANGDYIDNTNVFDLMKELISQ</sequence>
<keyword evidence="3" id="KW-0460">Magnesium</keyword>
<feature type="binding site" evidence="3">
    <location>
        <position position="354"/>
    </location>
    <ligand>
        <name>Mg(2+)</name>
        <dbReference type="ChEBI" id="CHEBI:18420"/>
    </ligand>
</feature>
<dbReference type="GO" id="GO:0004035">
    <property type="term" value="F:alkaline phosphatase activity"/>
    <property type="evidence" value="ECO:0007669"/>
    <property type="project" value="TreeGrafter"/>
</dbReference>
<dbReference type="InterPro" id="IPR001952">
    <property type="entry name" value="Alkaline_phosphatase"/>
</dbReference>
<name>A0A0B9H839_9GAMM</name>